<dbReference type="AlphaFoldDB" id="A0A840UQX9"/>
<dbReference type="SUPFAM" id="SSF159127">
    <property type="entry name" value="HupF/HypC-like"/>
    <property type="match status" value="1"/>
</dbReference>
<dbReference type="GO" id="GO:1902670">
    <property type="term" value="F:carbon dioxide binding"/>
    <property type="evidence" value="ECO:0007669"/>
    <property type="project" value="TreeGrafter"/>
</dbReference>
<dbReference type="GO" id="GO:0005506">
    <property type="term" value="F:iron ion binding"/>
    <property type="evidence" value="ECO:0007669"/>
    <property type="project" value="TreeGrafter"/>
</dbReference>
<dbReference type="Gene3D" id="2.30.30.140">
    <property type="match status" value="1"/>
</dbReference>
<proteinExistence type="inferred from homology"/>
<organism evidence="2 3">
    <name type="scientific">Pectinatus brassicae</name>
    <dbReference type="NCBI Taxonomy" id="862415"/>
    <lineage>
        <taxon>Bacteria</taxon>
        <taxon>Bacillati</taxon>
        <taxon>Bacillota</taxon>
        <taxon>Negativicutes</taxon>
        <taxon>Selenomonadales</taxon>
        <taxon>Selenomonadaceae</taxon>
        <taxon>Pectinatus</taxon>
    </lineage>
</organism>
<dbReference type="RefSeq" id="WP_183859347.1">
    <property type="nucleotide sequence ID" value="NZ_JACHFH010000004.1"/>
</dbReference>
<dbReference type="PRINTS" id="PR00445">
    <property type="entry name" value="HUPFHYPC"/>
</dbReference>
<dbReference type="Proteomes" id="UP000559117">
    <property type="component" value="Unassembled WGS sequence"/>
</dbReference>
<evidence type="ECO:0000313" key="2">
    <source>
        <dbReference type="EMBL" id="MBB5335403.1"/>
    </source>
</evidence>
<protein>
    <submittedName>
        <fullName evidence="2">Hydrogenase expression/formation protein HypC</fullName>
    </submittedName>
</protein>
<dbReference type="EMBL" id="JACHFH010000004">
    <property type="protein sequence ID" value="MBB5335403.1"/>
    <property type="molecule type" value="Genomic_DNA"/>
</dbReference>
<evidence type="ECO:0000256" key="1">
    <source>
        <dbReference type="ARBA" id="ARBA00006018"/>
    </source>
</evidence>
<name>A0A840UQX9_9FIRM</name>
<dbReference type="Pfam" id="PF01455">
    <property type="entry name" value="HupF_HypC"/>
    <property type="match status" value="1"/>
</dbReference>
<dbReference type="PROSITE" id="PS01097">
    <property type="entry name" value="HUPF_HYPC"/>
    <property type="match status" value="1"/>
</dbReference>
<gene>
    <name evidence="2" type="ORF">HNR32_000524</name>
</gene>
<dbReference type="FunFam" id="2.30.30.140:FF:000022">
    <property type="entry name" value="Hydrogenase assembly chaperone HybG"/>
    <property type="match status" value="1"/>
</dbReference>
<comment type="caution">
    <text evidence="2">The sequence shown here is derived from an EMBL/GenBank/DDBJ whole genome shotgun (WGS) entry which is preliminary data.</text>
</comment>
<comment type="similarity">
    <text evidence="1">Belongs to the HupF/HypC family.</text>
</comment>
<evidence type="ECO:0000313" key="3">
    <source>
        <dbReference type="Proteomes" id="UP000559117"/>
    </source>
</evidence>
<accession>A0A840UQX9</accession>
<dbReference type="NCBIfam" id="TIGR00074">
    <property type="entry name" value="hypC_hupF"/>
    <property type="match status" value="1"/>
</dbReference>
<dbReference type="InterPro" id="IPR001109">
    <property type="entry name" value="Hydrogenase_HupF/HypC"/>
</dbReference>
<dbReference type="PANTHER" id="PTHR35177:SF2">
    <property type="entry name" value="HYDROGENASE MATURATION FACTOR HYBG"/>
    <property type="match status" value="1"/>
</dbReference>
<reference evidence="2 3" key="1">
    <citation type="submission" date="2020-08" db="EMBL/GenBank/DDBJ databases">
        <title>Genomic Encyclopedia of Type Strains, Phase IV (KMG-IV): sequencing the most valuable type-strain genomes for metagenomic binning, comparative biology and taxonomic classification.</title>
        <authorList>
            <person name="Goeker M."/>
        </authorList>
    </citation>
    <scope>NUCLEOTIDE SEQUENCE [LARGE SCALE GENOMIC DNA]</scope>
    <source>
        <strain evidence="2 3">DSM 24661</strain>
    </source>
</reference>
<dbReference type="GO" id="GO:0051604">
    <property type="term" value="P:protein maturation"/>
    <property type="evidence" value="ECO:0007669"/>
    <property type="project" value="TreeGrafter"/>
</dbReference>
<keyword evidence="3" id="KW-1185">Reference proteome</keyword>
<dbReference type="InterPro" id="IPR019812">
    <property type="entry name" value="Hydgase_assmbl_chp_CS"/>
</dbReference>
<dbReference type="PANTHER" id="PTHR35177">
    <property type="entry name" value="HYDROGENASE MATURATION FACTOR HYBG"/>
    <property type="match status" value="1"/>
</dbReference>
<sequence length="74" mass="8227">MCLAVPAKIVEKKDMMATVDVEGVQRQISLMLLPEADEGDFILMHAGFAIQMIDEEEAKFTAQLLKEVAENDES</sequence>